<gene>
    <name evidence="1" type="ORF">BFP76_07320</name>
</gene>
<name>A0A2G5K6A2_9RHOB</name>
<protein>
    <submittedName>
        <fullName evidence="1">Uncharacterized protein</fullName>
    </submittedName>
</protein>
<dbReference type="OrthoDB" id="564699at2"/>
<proteinExistence type="predicted"/>
<sequence>MSETSQFNLPLIQSSQAQKHVTVNEALARIDALAQLRLRSVNTNSPPATPTQGDAFAVPVGGIAEWSGMDGTIAIYANGGWVNVLPKSGWRAWVEDSSCYHTYLGNQWRAEQPYQVINGAAFTPAVFHIDHTITAGADNTTADIIPSHSVISAVTARVITPIITDGASSWSMGVAGASGRYGSQYGLALNSYAIGLTGQPQAYYADTPLLIEPETGAFVSGEIRFAVHAMIPVPPDAV</sequence>
<comment type="caution">
    <text evidence="1">The sequence shown here is derived from an EMBL/GenBank/DDBJ whole genome shotgun (WGS) entry which is preliminary data.</text>
</comment>
<evidence type="ECO:0000313" key="2">
    <source>
        <dbReference type="Proteomes" id="UP000231516"/>
    </source>
</evidence>
<dbReference type="AlphaFoldDB" id="A0A2G5K6A2"/>
<dbReference type="Pfam" id="PF10983">
    <property type="entry name" value="DUF2793"/>
    <property type="match status" value="1"/>
</dbReference>
<dbReference type="Proteomes" id="UP000231516">
    <property type="component" value="Unassembled WGS sequence"/>
</dbReference>
<accession>A0A2G5K6A2</accession>
<dbReference type="RefSeq" id="WP_099593768.1">
    <property type="nucleotide sequence ID" value="NZ_MDGM01000012.1"/>
</dbReference>
<dbReference type="InterPro" id="IPR021251">
    <property type="entry name" value="DUF2793"/>
</dbReference>
<organism evidence="1 2">
    <name type="scientific">Paramylibacter kogurei</name>
    <dbReference type="NCBI Taxonomy" id="1889778"/>
    <lineage>
        <taxon>Bacteria</taxon>
        <taxon>Pseudomonadati</taxon>
        <taxon>Pseudomonadota</taxon>
        <taxon>Alphaproteobacteria</taxon>
        <taxon>Rhodobacterales</taxon>
        <taxon>Paracoccaceae</taxon>
        <taxon>Paramylibacter</taxon>
    </lineage>
</organism>
<evidence type="ECO:0000313" key="1">
    <source>
        <dbReference type="EMBL" id="PIB24955.1"/>
    </source>
</evidence>
<keyword evidence="2" id="KW-1185">Reference proteome</keyword>
<reference evidence="1 2" key="1">
    <citation type="submission" date="2016-08" db="EMBL/GenBank/DDBJ databases">
        <title>Draft genome of Amylibacter sp. strain 4G11.</title>
        <authorList>
            <person name="Wong S.-K."/>
            <person name="Hamasaki K."/>
            <person name="Yoshizawa S."/>
        </authorList>
    </citation>
    <scope>NUCLEOTIDE SEQUENCE [LARGE SCALE GENOMIC DNA]</scope>
    <source>
        <strain evidence="1 2">4G11</strain>
    </source>
</reference>
<dbReference type="EMBL" id="MDGM01000012">
    <property type="protein sequence ID" value="PIB24955.1"/>
    <property type="molecule type" value="Genomic_DNA"/>
</dbReference>